<dbReference type="PROSITE" id="PS50011">
    <property type="entry name" value="PROTEIN_KINASE_DOM"/>
    <property type="match status" value="1"/>
</dbReference>
<dbReference type="PANTHER" id="PTHR24347">
    <property type="entry name" value="SERINE/THREONINE-PROTEIN KINASE"/>
    <property type="match status" value="1"/>
</dbReference>
<dbReference type="Gene3D" id="3.30.200.20">
    <property type="entry name" value="Phosphorylase Kinase, domain 1"/>
    <property type="match status" value="1"/>
</dbReference>
<dbReference type="SUPFAM" id="SSF56112">
    <property type="entry name" value="Protein kinase-like (PK-like)"/>
    <property type="match status" value="1"/>
</dbReference>
<comment type="caution">
    <text evidence="2">The sequence shown here is derived from an EMBL/GenBank/DDBJ whole genome shotgun (WGS) entry which is preliminary data.</text>
</comment>
<organism evidence="2 3">
    <name type="scientific">Paenibacillus agilis</name>
    <dbReference type="NCBI Taxonomy" id="3020863"/>
    <lineage>
        <taxon>Bacteria</taxon>
        <taxon>Bacillati</taxon>
        <taxon>Bacillota</taxon>
        <taxon>Bacilli</taxon>
        <taxon>Bacillales</taxon>
        <taxon>Paenibacillaceae</taxon>
        <taxon>Paenibacillus</taxon>
    </lineage>
</organism>
<evidence type="ECO:0000259" key="1">
    <source>
        <dbReference type="PROSITE" id="PS50011"/>
    </source>
</evidence>
<accession>A0A559IHU3</accession>
<gene>
    <name evidence="2" type="ORF">FPZ44_22480</name>
</gene>
<dbReference type="Gene3D" id="1.10.510.10">
    <property type="entry name" value="Transferase(Phosphotransferase) domain 1"/>
    <property type="match status" value="1"/>
</dbReference>
<dbReference type="EMBL" id="VNJK01000004">
    <property type="protein sequence ID" value="TVX87249.1"/>
    <property type="molecule type" value="Genomic_DNA"/>
</dbReference>
<dbReference type="OrthoDB" id="9788659at2"/>
<reference evidence="2 3" key="1">
    <citation type="submission" date="2019-07" db="EMBL/GenBank/DDBJ databases">
        <authorList>
            <person name="Kim J."/>
        </authorList>
    </citation>
    <scope>NUCLEOTIDE SEQUENCE [LARGE SCALE GENOMIC DNA]</scope>
    <source>
        <strain evidence="2 3">N4</strain>
    </source>
</reference>
<evidence type="ECO:0000313" key="3">
    <source>
        <dbReference type="Proteomes" id="UP000318102"/>
    </source>
</evidence>
<dbReference type="Pfam" id="PF00069">
    <property type="entry name" value="Pkinase"/>
    <property type="match status" value="1"/>
</dbReference>
<keyword evidence="3" id="KW-1185">Reference proteome</keyword>
<name>A0A559IHU3_9BACL</name>
<dbReference type="GO" id="GO:0004672">
    <property type="term" value="F:protein kinase activity"/>
    <property type="evidence" value="ECO:0007669"/>
    <property type="project" value="InterPro"/>
</dbReference>
<evidence type="ECO:0000313" key="2">
    <source>
        <dbReference type="EMBL" id="TVX87249.1"/>
    </source>
</evidence>
<dbReference type="GO" id="GO:0005524">
    <property type="term" value="F:ATP binding"/>
    <property type="evidence" value="ECO:0007669"/>
    <property type="project" value="InterPro"/>
</dbReference>
<dbReference type="InterPro" id="IPR000719">
    <property type="entry name" value="Prot_kinase_dom"/>
</dbReference>
<sequence length="287" mass="33192">MLQWLRNRIELWRDYPLHDGYVAGGRYRIEHCIGMGSYGITYKAKDLETNKVYLLKQHKPSKGKLGAKLLKKEAKHLNLIQHANIPRCIHTWEEKGRSFLVMDFIEGSNVEQLLGDGQSSFSELEALAVIKRIAALIVEVHRAGLIHMDVRIPNVLLQEERVYLIDFGLSRQYSEQGEKAACQENARHTSPLLGHEHSHEGDDFKQRMRRIHPSSDWYALGHFLLFLLYSTYEADEDQEERCWTEELDMHPDTMALVHMLLKASDAFDDMAYMIQIEQSITAIKSSL</sequence>
<dbReference type="Proteomes" id="UP000318102">
    <property type="component" value="Unassembled WGS sequence"/>
</dbReference>
<dbReference type="InterPro" id="IPR011009">
    <property type="entry name" value="Kinase-like_dom_sf"/>
</dbReference>
<proteinExistence type="predicted"/>
<dbReference type="AlphaFoldDB" id="A0A559IHU3"/>
<dbReference type="RefSeq" id="WP_144994150.1">
    <property type="nucleotide sequence ID" value="NZ_VNJK01000004.1"/>
</dbReference>
<protein>
    <submittedName>
        <fullName evidence="2">Protein kinase</fullName>
    </submittedName>
</protein>
<feature type="domain" description="Protein kinase" evidence="1">
    <location>
        <begin position="27"/>
        <end position="287"/>
    </location>
</feature>
<dbReference type="SMART" id="SM00220">
    <property type="entry name" value="S_TKc"/>
    <property type="match status" value="1"/>
</dbReference>
<keyword evidence="2" id="KW-0808">Transferase</keyword>
<keyword evidence="2" id="KW-0418">Kinase</keyword>